<keyword evidence="2" id="KW-0812">Transmembrane</keyword>
<feature type="transmembrane region" description="Helical" evidence="2">
    <location>
        <begin position="730"/>
        <end position="748"/>
    </location>
</feature>
<dbReference type="PANTHER" id="PTHR12011">
    <property type="entry name" value="ADHESION G-PROTEIN COUPLED RECEPTOR"/>
    <property type="match status" value="1"/>
</dbReference>
<evidence type="ECO:0000256" key="1">
    <source>
        <dbReference type="SAM" id="MobiDB-lite"/>
    </source>
</evidence>
<organism evidence="3 4">
    <name type="scientific">Necator americanus</name>
    <name type="common">Human hookworm</name>
    <dbReference type="NCBI Taxonomy" id="51031"/>
    <lineage>
        <taxon>Eukaryota</taxon>
        <taxon>Metazoa</taxon>
        <taxon>Ecdysozoa</taxon>
        <taxon>Nematoda</taxon>
        <taxon>Chromadorea</taxon>
        <taxon>Rhabditida</taxon>
        <taxon>Rhabditina</taxon>
        <taxon>Rhabditomorpha</taxon>
        <taxon>Strongyloidea</taxon>
        <taxon>Ancylostomatidae</taxon>
        <taxon>Bunostominae</taxon>
        <taxon>Necator</taxon>
    </lineage>
</organism>
<evidence type="ECO:0000256" key="2">
    <source>
        <dbReference type="SAM" id="Phobius"/>
    </source>
</evidence>
<proteinExistence type="predicted"/>
<dbReference type="InterPro" id="IPR046338">
    <property type="entry name" value="GAIN_dom_sf"/>
</dbReference>
<feature type="region of interest" description="Disordered" evidence="1">
    <location>
        <begin position="246"/>
        <end position="296"/>
    </location>
</feature>
<evidence type="ECO:0000313" key="4">
    <source>
        <dbReference type="Proteomes" id="UP001303046"/>
    </source>
</evidence>
<dbReference type="Gene3D" id="2.60.220.50">
    <property type="match status" value="1"/>
</dbReference>
<dbReference type="PANTHER" id="PTHR12011:SF465">
    <property type="entry name" value="GPS DOMAIN-CONTAINING PROTEIN"/>
    <property type="match status" value="1"/>
</dbReference>
<keyword evidence="2" id="KW-0472">Membrane</keyword>
<feature type="transmembrane region" description="Helical" evidence="2">
    <location>
        <begin position="768"/>
        <end position="796"/>
    </location>
</feature>
<feature type="region of interest" description="Disordered" evidence="1">
    <location>
        <begin position="527"/>
        <end position="546"/>
    </location>
</feature>
<feature type="transmembrane region" description="Helical" evidence="2">
    <location>
        <begin position="699"/>
        <end position="718"/>
    </location>
</feature>
<dbReference type="EMBL" id="JAVFWL010000002">
    <property type="protein sequence ID" value="KAK6738152.1"/>
    <property type="molecule type" value="Genomic_DNA"/>
</dbReference>
<feature type="transmembrane region" description="Helical" evidence="2">
    <location>
        <begin position="884"/>
        <end position="906"/>
    </location>
</feature>
<sequence>MDHVRVVKDPTLISSNKIFAKLFLIRAKKEKLKDGFPETLQKSSQAEVLLKTMFAPIYRFLLFIIFFDFYPVHGIYYNNYTIFYHGFNTQTTASIMAIVEANESVLKLTLNIIYSVPHYQEVLINKQRCPRESCIRVIPKGLTFKITMEGDEENVIEFSDASAKKPLFYYRQCSQPTDNVKCRYRTEDVFDICICHGHMDQCSKNEVLIWKECTAPTPYTTVGISTSSPLPITVTSPTLPFSTLTSTLTSTTGSPSTTSSTATTPATSSSVLSTTPITTTTPSTNGTTSIASSSTAQDSTLPTSIIYTKPTTPPKLRSLKDLSVTEVSLTNISTVLNYTQWYAEKKTELKSDEIREIGAILEKCANLSGLPVQDSQNILFIMDCVLYANENEIEASGSAEIFLSILPMLAQNTNASGFNFLNGNNFAFTTQALDCSTMNGGVLMDLGGSFAVQNKSMDFTGNPSDSISLSLPDICENKPQASRTFMTIYRNRKLFVGPKKYNSYSSESRPTHHQSRGSAVMFNDEIQDEQSEDPQQSTSPPSPCSRQIALTNQSPVMSATVLDNAEVIPQLSSQKAMAILKFDIAGIRKPLHGQFRVTWWDGRLREWSTNDQCKTNVKGNAIVAQCEHLTDFTVVVDFALNDPIVCERSLIRLGHIANMLSIVSLAALVSINLCSYWSTMEGSHIICYLRGYAPPQKDFVSLAHEISLLFFYLIFALLSEQKTSDKECGQVAFVSYTLLMSSVLLTMFQGFRLISVFYTTSTYLKQSIFSLTAVSASLLIPFLVSALLFAMTDFFYRDDHFCWVRPDYILYAVIIPTSILIMNAIFCTTMVCNRLFFRRKLSTAVRHRDNHIVSKIVAVLLMQVSLGVPWVLQYPTLCSPIATPWHYIFTIVMGSQGTLLALLFFYKRRQSMALYRPSQRGTLLNMKEQFSSLDSSGSTKEEKELSLD</sequence>
<keyword evidence="4" id="KW-1185">Reference proteome</keyword>
<protein>
    <recommendedName>
        <fullName evidence="5">7 transmembrane receptor</fullName>
    </recommendedName>
</protein>
<feature type="compositionally biased region" description="Low complexity" evidence="1">
    <location>
        <begin position="246"/>
        <end position="289"/>
    </location>
</feature>
<feature type="transmembrane region" description="Helical" evidence="2">
    <location>
        <begin position="852"/>
        <end position="872"/>
    </location>
</feature>
<gene>
    <name evidence="3" type="primary">Necator_chrII.g8124</name>
    <name evidence="3" type="ORF">RB195_020330</name>
</gene>
<feature type="transmembrane region" description="Helical" evidence="2">
    <location>
        <begin position="656"/>
        <end position="678"/>
    </location>
</feature>
<reference evidence="3 4" key="1">
    <citation type="submission" date="2023-08" db="EMBL/GenBank/DDBJ databases">
        <title>A Necator americanus chromosomal reference genome.</title>
        <authorList>
            <person name="Ilik V."/>
            <person name="Petrzelkova K.J."/>
            <person name="Pardy F."/>
            <person name="Fuh T."/>
            <person name="Niatou-Singa F.S."/>
            <person name="Gouil Q."/>
            <person name="Baker L."/>
            <person name="Ritchie M.E."/>
            <person name="Jex A.R."/>
            <person name="Gazzola D."/>
            <person name="Li H."/>
            <person name="Toshio Fujiwara R."/>
            <person name="Zhan B."/>
            <person name="Aroian R.V."/>
            <person name="Pafco B."/>
            <person name="Schwarz E.M."/>
        </authorList>
    </citation>
    <scope>NUCLEOTIDE SEQUENCE [LARGE SCALE GENOMIC DNA]</scope>
    <source>
        <strain evidence="3 4">Aroian</strain>
        <tissue evidence="3">Whole animal</tissue>
    </source>
</reference>
<dbReference type="Proteomes" id="UP001303046">
    <property type="component" value="Unassembled WGS sequence"/>
</dbReference>
<keyword evidence="2" id="KW-1133">Transmembrane helix</keyword>
<comment type="caution">
    <text evidence="3">The sequence shown here is derived from an EMBL/GenBank/DDBJ whole genome shotgun (WGS) entry which is preliminary data.</text>
</comment>
<accession>A0ABR1CIC0</accession>
<feature type="transmembrane region" description="Helical" evidence="2">
    <location>
        <begin position="808"/>
        <end position="831"/>
    </location>
</feature>
<evidence type="ECO:0008006" key="5">
    <source>
        <dbReference type="Google" id="ProtNLM"/>
    </source>
</evidence>
<dbReference type="Gene3D" id="1.20.1070.10">
    <property type="entry name" value="Rhodopsin 7-helix transmembrane proteins"/>
    <property type="match status" value="1"/>
</dbReference>
<evidence type="ECO:0000313" key="3">
    <source>
        <dbReference type="EMBL" id="KAK6738152.1"/>
    </source>
</evidence>
<feature type="transmembrane region" description="Helical" evidence="2">
    <location>
        <begin position="57"/>
        <end position="77"/>
    </location>
</feature>
<name>A0ABR1CIC0_NECAM</name>